<accession>A0A9D4VVA7</accession>
<evidence type="ECO:0000313" key="1">
    <source>
        <dbReference type="EMBL" id="KAI5389401.1"/>
    </source>
</evidence>
<reference evidence="1 2" key="1">
    <citation type="journal article" date="2022" name="Nat. Genet.">
        <title>Improved pea reference genome and pan-genome highlight genomic features and evolutionary characteristics.</title>
        <authorList>
            <person name="Yang T."/>
            <person name="Liu R."/>
            <person name="Luo Y."/>
            <person name="Hu S."/>
            <person name="Wang D."/>
            <person name="Wang C."/>
            <person name="Pandey M.K."/>
            <person name="Ge S."/>
            <person name="Xu Q."/>
            <person name="Li N."/>
            <person name="Li G."/>
            <person name="Huang Y."/>
            <person name="Saxena R.K."/>
            <person name="Ji Y."/>
            <person name="Li M."/>
            <person name="Yan X."/>
            <person name="He Y."/>
            <person name="Liu Y."/>
            <person name="Wang X."/>
            <person name="Xiang C."/>
            <person name="Varshney R.K."/>
            <person name="Ding H."/>
            <person name="Gao S."/>
            <person name="Zong X."/>
        </authorList>
    </citation>
    <scope>NUCLEOTIDE SEQUENCE [LARGE SCALE GENOMIC DNA]</scope>
    <source>
        <strain evidence="1 2">cv. Zhongwan 6</strain>
    </source>
</reference>
<sequence>MAKSPFTGKGERANDLLALIHTDFTAGLANTGCIECQIGCCDIHPCQQILRNRTGGVLLELSIYFQSGYQGNTRPGIRPTV</sequence>
<proteinExistence type="predicted"/>
<dbReference type="EMBL" id="JAMSHJ010000007">
    <property type="protein sequence ID" value="KAI5389401.1"/>
    <property type="molecule type" value="Genomic_DNA"/>
</dbReference>
<organism evidence="1 2">
    <name type="scientific">Pisum sativum</name>
    <name type="common">Garden pea</name>
    <name type="synonym">Lathyrus oleraceus</name>
    <dbReference type="NCBI Taxonomy" id="3888"/>
    <lineage>
        <taxon>Eukaryota</taxon>
        <taxon>Viridiplantae</taxon>
        <taxon>Streptophyta</taxon>
        <taxon>Embryophyta</taxon>
        <taxon>Tracheophyta</taxon>
        <taxon>Spermatophyta</taxon>
        <taxon>Magnoliopsida</taxon>
        <taxon>eudicotyledons</taxon>
        <taxon>Gunneridae</taxon>
        <taxon>Pentapetalae</taxon>
        <taxon>rosids</taxon>
        <taxon>fabids</taxon>
        <taxon>Fabales</taxon>
        <taxon>Fabaceae</taxon>
        <taxon>Papilionoideae</taxon>
        <taxon>50 kb inversion clade</taxon>
        <taxon>NPAAA clade</taxon>
        <taxon>Hologalegina</taxon>
        <taxon>IRL clade</taxon>
        <taxon>Fabeae</taxon>
        <taxon>Lathyrus</taxon>
    </lineage>
</organism>
<evidence type="ECO:0000313" key="2">
    <source>
        <dbReference type="Proteomes" id="UP001058974"/>
    </source>
</evidence>
<dbReference type="Gramene" id="Psat07G0488400-T1">
    <property type="protein sequence ID" value="KAI5389401.1"/>
    <property type="gene ID" value="KIW84_074884"/>
</dbReference>
<gene>
    <name evidence="1" type="ORF">KIW84_074884</name>
</gene>
<comment type="caution">
    <text evidence="1">The sequence shown here is derived from an EMBL/GenBank/DDBJ whole genome shotgun (WGS) entry which is preliminary data.</text>
</comment>
<dbReference type="AlphaFoldDB" id="A0A9D4VVA7"/>
<protein>
    <submittedName>
        <fullName evidence="1">Uncharacterized protein</fullName>
    </submittedName>
</protein>
<name>A0A9D4VVA7_PEA</name>
<dbReference type="Proteomes" id="UP001058974">
    <property type="component" value="Chromosome 7"/>
</dbReference>
<keyword evidence="2" id="KW-1185">Reference proteome</keyword>